<name>A0ABZ3IGE5_9FIRM</name>
<dbReference type="PROSITE" id="PS00636">
    <property type="entry name" value="DNAJ_1"/>
    <property type="match status" value="1"/>
</dbReference>
<dbReference type="CDD" id="cd06257">
    <property type="entry name" value="DnaJ"/>
    <property type="match status" value="1"/>
</dbReference>
<keyword evidence="2" id="KW-0143">Chaperone</keyword>
<proteinExistence type="predicted"/>
<keyword evidence="1" id="KW-0235">DNA replication</keyword>
<dbReference type="Pfam" id="PF01556">
    <property type="entry name" value="DnaJ_C"/>
    <property type="match status" value="1"/>
</dbReference>
<dbReference type="SMART" id="SM00271">
    <property type="entry name" value="DnaJ"/>
    <property type="match status" value="1"/>
</dbReference>
<dbReference type="InterPro" id="IPR036410">
    <property type="entry name" value="HSP_DnaJ_Cys-rich_dom_sf"/>
</dbReference>
<dbReference type="SUPFAM" id="SSF46565">
    <property type="entry name" value="Chaperone J-domain"/>
    <property type="match status" value="1"/>
</dbReference>
<dbReference type="Pfam" id="PF00226">
    <property type="entry name" value="DnaJ"/>
    <property type="match status" value="1"/>
</dbReference>
<dbReference type="InterPro" id="IPR018253">
    <property type="entry name" value="DnaJ_domain_CS"/>
</dbReference>
<dbReference type="SUPFAM" id="SSF49493">
    <property type="entry name" value="HSP40/DnaJ peptide-binding domain"/>
    <property type="match status" value="2"/>
</dbReference>
<dbReference type="InterPro" id="IPR036869">
    <property type="entry name" value="J_dom_sf"/>
</dbReference>
<evidence type="ECO:0000313" key="4">
    <source>
        <dbReference type="EMBL" id="XFO64746.1"/>
    </source>
</evidence>
<dbReference type="PANTHER" id="PTHR43096:SF52">
    <property type="entry name" value="DNAJ HOMOLOG 1, MITOCHONDRIAL-RELATED"/>
    <property type="match status" value="1"/>
</dbReference>
<feature type="domain" description="J" evidence="3">
    <location>
        <begin position="5"/>
        <end position="72"/>
    </location>
</feature>
<organism evidence="4 5">
    <name type="scientific">Sporomusa silvacetica DSM 10669</name>
    <dbReference type="NCBI Taxonomy" id="1123289"/>
    <lineage>
        <taxon>Bacteria</taxon>
        <taxon>Bacillati</taxon>
        <taxon>Bacillota</taxon>
        <taxon>Negativicutes</taxon>
        <taxon>Selenomonadales</taxon>
        <taxon>Sporomusaceae</taxon>
        <taxon>Sporomusa</taxon>
    </lineage>
</organism>
<dbReference type="PROSITE" id="PS50076">
    <property type="entry name" value="DNAJ_2"/>
    <property type="match status" value="1"/>
</dbReference>
<accession>A0ABZ3IGE5</accession>
<dbReference type="InterPro" id="IPR002939">
    <property type="entry name" value="DnaJ_C"/>
</dbReference>
<dbReference type="RefSeq" id="WP_094607777.1">
    <property type="nucleotide sequence ID" value="NZ_CP155573.1"/>
</dbReference>
<sequence>MNYIDYYETLGISKTASEKEIKQAYRKLARQHHPDLHQGDAKAKAEEKFKLINEAYEVLGDPEKRSKYDQLGMNWQAGDNIHFDPTNPAGNQPYTYQRGADFDNSNFGFSDFFSSIFGQDFTRSEHGSSQARSANYKGEDVDANISLTVNELIHGVEKELYLSLPNVCTTCHGQRFSQQGICPSCGGTGVIEDTRTVKVKIPAGLYPGATLRLKGLGGKGYGTGSAGDLHLHLQVTENASWQVTGSDLETELILYPEQAVLGDSIKVSTPHGPVQLKIQPNTHTGQRLRLKNKGLPKKQGLGDLYLKIRIDIPQNLSAAAKELYQQLHKLNTTDQEALETKIA</sequence>
<keyword evidence="5" id="KW-1185">Reference proteome</keyword>
<protein>
    <submittedName>
        <fullName evidence="4">Chaperone protein DnaJ</fullName>
    </submittedName>
</protein>
<dbReference type="Proteomes" id="UP000216752">
    <property type="component" value="Chromosome"/>
</dbReference>
<dbReference type="SUPFAM" id="SSF57938">
    <property type="entry name" value="DnaJ/Hsp40 cysteine-rich domain"/>
    <property type="match status" value="1"/>
</dbReference>
<dbReference type="Gene3D" id="2.60.260.20">
    <property type="entry name" value="Urease metallochaperone UreE, N-terminal domain"/>
    <property type="match status" value="2"/>
</dbReference>
<dbReference type="InterPro" id="IPR001623">
    <property type="entry name" value="DnaJ_domain"/>
</dbReference>
<evidence type="ECO:0000256" key="2">
    <source>
        <dbReference type="ARBA" id="ARBA00023186"/>
    </source>
</evidence>
<dbReference type="CDD" id="cd10747">
    <property type="entry name" value="DnaJ_C"/>
    <property type="match status" value="1"/>
</dbReference>
<evidence type="ECO:0000313" key="5">
    <source>
        <dbReference type="Proteomes" id="UP000216752"/>
    </source>
</evidence>
<dbReference type="InterPro" id="IPR008971">
    <property type="entry name" value="HSP40/DnaJ_pept-bd"/>
</dbReference>
<evidence type="ECO:0000256" key="1">
    <source>
        <dbReference type="ARBA" id="ARBA00022705"/>
    </source>
</evidence>
<reference evidence="4" key="1">
    <citation type="submission" date="2024-05" db="EMBL/GenBank/DDBJ databases">
        <title>Isolation and characterization of Sporomusa carbonis sp. nov., a carboxydotrophic hydrogenogen in the genus of Sporomusa isolated from a charcoal burning pile.</title>
        <authorList>
            <person name="Boeer T."/>
            <person name="Rosenbaum F."/>
            <person name="Eysell L."/>
            <person name="Mueller V."/>
            <person name="Daniel R."/>
            <person name="Poehlein A."/>
        </authorList>
    </citation>
    <scope>NUCLEOTIDE SEQUENCE [LARGE SCALE GENOMIC DNA]</scope>
    <source>
        <strain evidence="4">DSM 10669</strain>
    </source>
</reference>
<evidence type="ECO:0000259" key="3">
    <source>
        <dbReference type="PROSITE" id="PS50076"/>
    </source>
</evidence>
<gene>
    <name evidence="4" type="primary">dnaJ_1</name>
    <name evidence="4" type="ORF">SPSIL_008530</name>
</gene>
<dbReference type="PRINTS" id="PR00625">
    <property type="entry name" value="JDOMAIN"/>
</dbReference>
<dbReference type="EMBL" id="CP155573">
    <property type="protein sequence ID" value="XFO64746.1"/>
    <property type="molecule type" value="Genomic_DNA"/>
</dbReference>
<dbReference type="PANTHER" id="PTHR43096">
    <property type="entry name" value="DNAJ HOMOLOG 1, MITOCHONDRIAL-RELATED"/>
    <property type="match status" value="1"/>
</dbReference>
<dbReference type="Gene3D" id="1.10.287.110">
    <property type="entry name" value="DnaJ domain"/>
    <property type="match status" value="1"/>
</dbReference>